<evidence type="ECO:0000256" key="2">
    <source>
        <dbReference type="ARBA" id="ARBA00010139"/>
    </source>
</evidence>
<keyword evidence="8" id="KW-1185">Reference proteome</keyword>
<keyword evidence="5 7" id="KW-0560">Oxidoreductase</keyword>
<evidence type="ECO:0000256" key="3">
    <source>
        <dbReference type="ARBA" id="ARBA00022630"/>
    </source>
</evidence>
<dbReference type="InterPro" id="IPR051820">
    <property type="entry name" value="FAD-binding_MO"/>
</dbReference>
<reference evidence="7 8" key="1">
    <citation type="submission" date="2024-03" db="EMBL/GenBank/DDBJ databases">
        <title>Novel species of the genus Variovorax.</title>
        <authorList>
            <person name="Liu Q."/>
            <person name="Xin Y.-H."/>
        </authorList>
    </citation>
    <scope>NUCLEOTIDE SEQUENCE [LARGE SCALE GENOMIC DNA]</scope>
    <source>
        <strain evidence="7 8">KACC 18501</strain>
    </source>
</reference>
<evidence type="ECO:0000256" key="1">
    <source>
        <dbReference type="ARBA" id="ARBA00001974"/>
    </source>
</evidence>
<dbReference type="PANTHER" id="PTHR43872:SF1">
    <property type="entry name" value="MONOOXYGENASE, PUTATIVE (AFU_ORTHOLOGUE AFUA_8G02570)-RELATED"/>
    <property type="match status" value="1"/>
</dbReference>
<name>A0ABU8VVX2_9BURK</name>
<dbReference type="PANTHER" id="PTHR43872">
    <property type="entry name" value="MONOOXYGENASE, PUTATIVE (AFU_ORTHOLOGUE AFUA_8G02570)-RELATED"/>
    <property type="match status" value="1"/>
</dbReference>
<gene>
    <name evidence="7" type="ORF">WKW80_05980</name>
</gene>
<evidence type="ECO:0000256" key="5">
    <source>
        <dbReference type="ARBA" id="ARBA00023002"/>
    </source>
</evidence>
<dbReference type="RefSeq" id="WP_340362625.1">
    <property type="nucleotide sequence ID" value="NZ_JBBKZV010000002.1"/>
</dbReference>
<evidence type="ECO:0000256" key="4">
    <source>
        <dbReference type="ARBA" id="ARBA00022827"/>
    </source>
</evidence>
<organism evidence="7 8">
    <name type="scientific">Variovorax humicola</name>
    <dbReference type="NCBI Taxonomy" id="1769758"/>
    <lineage>
        <taxon>Bacteria</taxon>
        <taxon>Pseudomonadati</taxon>
        <taxon>Pseudomonadota</taxon>
        <taxon>Betaproteobacteria</taxon>
        <taxon>Burkholderiales</taxon>
        <taxon>Comamonadaceae</taxon>
        <taxon>Variovorax</taxon>
    </lineage>
</organism>
<comment type="cofactor">
    <cofactor evidence="1">
        <name>FAD</name>
        <dbReference type="ChEBI" id="CHEBI:57692"/>
    </cofactor>
</comment>
<dbReference type="EC" id="1.14.13.-" evidence="7"/>
<keyword evidence="3" id="KW-0285">Flavoprotein</keyword>
<dbReference type="Gene3D" id="3.50.50.60">
    <property type="entry name" value="FAD/NAD(P)-binding domain"/>
    <property type="match status" value="1"/>
</dbReference>
<keyword evidence="4" id="KW-0274">FAD</keyword>
<keyword evidence="6" id="KW-0503">Monooxygenase</keyword>
<dbReference type="GO" id="GO:0016491">
    <property type="term" value="F:oxidoreductase activity"/>
    <property type="evidence" value="ECO:0007669"/>
    <property type="project" value="UniProtKB-KW"/>
</dbReference>
<dbReference type="Pfam" id="PF13450">
    <property type="entry name" value="NAD_binding_8"/>
    <property type="match status" value="1"/>
</dbReference>
<dbReference type="InterPro" id="IPR020946">
    <property type="entry name" value="Flavin_mOase-like"/>
</dbReference>
<dbReference type="Pfam" id="PF00743">
    <property type="entry name" value="FMO-like"/>
    <property type="match status" value="1"/>
</dbReference>
<proteinExistence type="inferred from homology"/>
<evidence type="ECO:0000313" key="8">
    <source>
        <dbReference type="Proteomes" id="UP001363010"/>
    </source>
</evidence>
<dbReference type="EMBL" id="JBBKZV010000002">
    <property type="protein sequence ID" value="MEJ8821583.1"/>
    <property type="molecule type" value="Genomic_DNA"/>
</dbReference>
<dbReference type="InterPro" id="IPR036188">
    <property type="entry name" value="FAD/NAD-bd_sf"/>
</dbReference>
<comment type="similarity">
    <text evidence="2">Belongs to the FAD-binding monooxygenase family.</text>
</comment>
<protein>
    <submittedName>
        <fullName evidence="7">NAD(P)/FAD-dependent oxidoreductase</fullName>
        <ecNumber evidence="7">1.14.13.-</ecNumber>
    </submittedName>
</protein>
<accession>A0ABU8VVX2</accession>
<evidence type="ECO:0000313" key="7">
    <source>
        <dbReference type="EMBL" id="MEJ8821583.1"/>
    </source>
</evidence>
<dbReference type="Proteomes" id="UP001363010">
    <property type="component" value="Unassembled WGS sequence"/>
</dbReference>
<comment type="caution">
    <text evidence="7">The sequence shown here is derived from an EMBL/GenBank/DDBJ whole genome shotgun (WGS) entry which is preliminary data.</text>
</comment>
<sequence length="504" mass="56030">METNHYDVLIIGAGLSGIGMACHLQKECPGKRVGILERRQAIGGTWDLFRYPGIRSDSDMFTFGYKLRPWHELKVLADGPSIRQYVSDTAREFGVDRKIRFGIRTTQAAWCSEQKRWTLGAIDEATGEAVTFTCSYLVSCTGYYNHDAGYLPSFPGIERFQGQTIHPQFWPEQLDYRGKRVVVIGSGATAVTLVPSMAKDTAHITMLQRSPSYVFSLPSYDKISEVLRRVLPDRWVFGMARKRNLLISRVIYKASKRWPGKMRQLLLAGVRKQLGEDFDMTHFSPKYNPWDQRLCAVPDADLFKAIRAGKASVVTDQIDTFTESGIRLKSGKELQADIIVTATGLQIQSFGGMQLSVDGKAVPVNQRMTYKGVLLQDVPNMGWIFGYVNASWTLKVDMSAAYICRLLNHMDEKGIAVVTARAPQGQMQDESIVAALQSGYAQRGASELPRQGRGLPWRILHSPEKDHVMLLKDPVEDAALEFGSAQAPRAAAAAPHRAPVSVGA</sequence>
<dbReference type="SUPFAM" id="SSF51905">
    <property type="entry name" value="FAD/NAD(P)-binding domain"/>
    <property type="match status" value="1"/>
</dbReference>
<evidence type="ECO:0000256" key="6">
    <source>
        <dbReference type="ARBA" id="ARBA00023033"/>
    </source>
</evidence>